<dbReference type="Gene3D" id="1.10.10.10">
    <property type="entry name" value="Winged helix-like DNA-binding domain superfamily/Winged helix DNA-binding domain"/>
    <property type="match status" value="1"/>
</dbReference>
<evidence type="ECO:0000256" key="1">
    <source>
        <dbReference type="ARBA" id="ARBA00021390"/>
    </source>
</evidence>
<protein>
    <recommendedName>
        <fullName evidence="1">Lactose phosphotransferase system repressor</fullName>
    </recommendedName>
</protein>
<keyword evidence="8" id="KW-1185">Reference proteome</keyword>
<evidence type="ECO:0000256" key="4">
    <source>
        <dbReference type="ARBA" id="ARBA00023163"/>
    </source>
</evidence>
<dbReference type="EMBL" id="QOIL01000001">
    <property type="protein sequence ID" value="RCG33154.1"/>
    <property type="molecule type" value="Genomic_DNA"/>
</dbReference>
<dbReference type="InterPro" id="IPR001034">
    <property type="entry name" value="DeoR_HTH"/>
</dbReference>
<evidence type="ECO:0000256" key="2">
    <source>
        <dbReference type="ARBA" id="ARBA00022491"/>
    </source>
</evidence>
<proteinExistence type="predicted"/>
<dbReference type="InterPro" id="IPR050313">
    <property type="entry name" value="Carb_Metab_HTH_regulators"/>
</dbReference>
<dbReference type="InterPro" id="IPR036390">
    <property type="entry name" value="WH_DNA-bd_sf"/>
</dbReference>
<dbReference type="InterPro" id="IPR036388">
    <property type="entry name" value="WH-like_DNA-bd_sf"/>
</dbReference>
<sequence>MYAEERQQEVLRRARTAGRVDVVSLAEEFDVTTETIRRDLTALERAGVLRRVHGGAIPVERLGFEPPLATRDEVLTAEKERIAKAALAELPEDGSVIIDAGSTTGRLVQILPADRELTVVVNSPPLATVLASRPNLHVVMLGGRVRGRTLATVDDWALQPLAHLHVDVAFMAANGCSAAKGLTTPDPAEAAIKRAMVKASERVVLLADHTKFGNTYLAGFASLSEVDLIITDSGLDPMAAAELSAAGPEVVRA</sequence>
<organism evidence="7 8">
    <name type="scientific">Sphaerisporangium album</name>
    <dbReference type="NCBI Taxonomy" id="509200"/>
    <lineage>
        <taxon>Bacteria</taxon>
        <taxon>Bacillati</taxon>
        <taxon>Actinomycetota</taxon>
        <taxon>Actinomycetes</taxon>
        <taxon>Streptosporangiales</taxon>
        <taxon>Streptosporangiaceae</taxon>
        <taxon>Sphaerisporangium</taxon>
    </lineage>
</organism>
<reference evidence="7 8" key="1">
    <citation type="submission" date="2018-06" db="EMBL/GenBank/DDBJ databases">
        <title>Sphaerisporangium craniellae sp. nov., isolated from a marine sponge in the South China Sea.</title>
        <authorList>
            <person name="Li L."/>
        </authorList>
    </citation>
    <scope>NUCLEOTIDE SEQUENCE [LARGE SCALE GENOMIC DNA]</scope>
    <source>
        <strain evidence="7 8">CCTCC AA 208026</strain>
    </source>
</reference>
<dbReference type="SUPFAM" id="SSF46785">
    <property type="entry name" value="Winged helix' DNA-binding domain"/>
    <property type="match status" value="1"/>
</dbReference>
<dbReference type="SUPFAM" id="SSF100950">
    <property type="entry name" value="NagB/RpiA/CoA transferase-like"/>
    <property type="match status" value="1"/>
</dbReference>
<dbReference type="RefSeq" id="WP_114026818.1">
    <property type="nucleotide sequence ID" value="NZ_QOIL01000001.1"/>
</dbReference>
<accession>A0A367FSE8</accession>
<feature type="domain" description="HTH deoR-type" evidence="6">
    <location>
        <begin position="3"/>
        <end position="58"/>
    </location>
</feature>
<dbReference type="SMART" id="SM01134">
    <property type="entry name" value="DeoRC"/>
    <property type="match status" value="1"/>
</dbReference>
<evidence type="ECO:0000256" key="5">
    <source>
        <dbReference type="ARBA" id="ARBA00024937"/>
    </source>
</evidence>
<evidence type="ECO:0000313" key="8">
    <source>
        <dbReference type="Proteomes" id="UP000253094"/>
    </source>
</evidence>
<dbReference type="PRINTS" id="PR00037">
    <property type="entry name" value="HTHLACR"/>
</dbReference>
<dbReference type="PANTHER" id="PTHR30363:SF4">
    <property type="entry name" value="GLYCEROL-3-PHOSPHATE REGULON REPRESSOR"/>
    <property type="match status" value="1"/>
</dbReference>
<dbReference type="Gene3D" id="3.40.50.1360">
    <property type="match status" value="1"/>
</dbReference>
<dbReference type="Pfam" id="PF08220">
    <property type="entry name" value="HTH_DeoR"/>
    <property type="match status" value="1"/>
</dbReference>
<dbReference type="PROSITE" id="PS51000">
    <property type="entry name" value="HTH_DEOR_2"/>
    <property type="match status" value="1"/>
</dbReference>
<dbReference type="SMART" id="SM00420">
    <property type="entry name" value="HTH_DEOR"/>
    <property type="match status" value="1"/>
</dbReference>
<keyword evidence="2" id="KW-0678">Repressor</keyword>
<keyword evidence="3" id="KW-0805">Transcription regulation</keyword>
<dbReference type="Proteomes" id="UP000253094">
    <property type="component" value="Unassembled WGS sequence"/>
</dbReference>
<keyword evidence="4" id="KW-0804">Transcription</keyword>
<dbReference type="AlphaFoldDB" id="A0A367FSE8"/>
<evidence type="ECO:0000259" key="6">
    <source>
        <dbReference type="PROSITE" id="PS51000"/>
    </source>
</evidence>
<gene>
    <name evidence="7" type="ORF">DQ384_01560</name>
</gene>
<dbReference type="InterPro" id="IPR037171">
    <property type="entry name" value="NagB/RpiA_transferase-like"/>
</dbReference>
<name>A0A367FSE8_9ACTN</name>
<dbReference type="InterPro" id="IPR014036">
    <property type="entry name" value="DeoR-like_C"/>
</dbReference>
<comment type="caution">
    <text evidence="7">The sequence shown here is derived from an EMBL/GenBank/DDBJ whole genome shotgun (WGS) entry which is preliminary data.</text>
</comment>
<evidence type="ECO:0000256" key="3">
    <source>
        <dbReference type="ARBA" id="ARBA00023015"/>
    </source>
</evidence>
<evidence type="ECO:0000313" key="7">
    <source>
        <dbReference type="EMBL" id="RCG33154.1"/>
    </source>
</evidence>
<dbReference type="PANTHER" id="PTHR30363">
    <property type="entry name" value="HTH-TYPE TRANSCRIPTIONAL REGULATOR SRLR-RELATED"/>
    <property type="match status" value="1"/>
</dbReference>
<comment type="function">
    <text evidence="5">Repressor of the lactose catabolism operon. Galactose-6-phosphate is the inducer.</text>
</comment>
<dbReference type="OrthoDB" id="7688673at2"/>
<dbReference type="Pfam" id="PF00455">
    <property type="entry name" value="DeoRC"/>
    <property type="match status" value="1"/>
</dbReference>
<dbReference type="GO" id="GO:0003700">
    <property type="term" value="F:DNA-binding transcription factor activity"/>
    <property type="evidence" value="ECO:0007669"/>
    <property type="project" value="InterPro"/>
</dbReference>